<feature type="domain" description="AN1-type" evidence="7">
    <location>
        <begin position="113"/>
        <end position="161"/>
    </location>
</feature>
<feature type="region of interest" description="Disordered" evidence="6">
    <location>
        <begin position="297"/>
        <end position="324"/>
    </location>
</feature>
<keyword evidence="2" id="KW-0677">Repeat</keyword>
<dbReference type="Proteomes" id="UP000678499">
    <property type="component" value="Unassembled WGS sequence"/>
</dbReference>
<evidence type="ECO:0000256" key="6">
    <source>
        <dbReference type="SAM" id="MobiDB-lite"/>
    </source>
</evidence>
<dbReference type="OrthoDB" id="431929at2759"/>
<keyword evidence="3 5" id="KW-0863">Zinc-finger</keyword>
<feature type="region of interest" description="Disordered" evidence="6">
    <location>
        <begin position="172"/>
        <end position="241"/>
    </location>
</feature>
<dbReference type="GO" id="GO:0043161">
    <property type="term" value="P:proteasome-mediated ubiquitin-dependent protein catabolic process"/>
    <property type="evidence" value="ECO:0007669"/>
    <property type="project" value="TreeGrafter"/>
</dbReference>
<feature type="compositionally biased region" description="Polar residues" evidence="6">
    <location>
        <begin position="313"/>
        <end position="324"/>
    </location>
</feature>
<dbReference type="Pfam" id="PF25403">
    <property type="entry name" value="zf-C2H2_ZFAND2"/>
    <property type="match status" value="1"/>
</dbReference>
<feature type="compositionally biased region" description="Polar residues" evidence="6">
    <location>
        <begin position="212"/>
        <end position="222"/>
    </location>
</feature>
<dbReference type="SMART" id="SM00726">
    <property type="entry name" value="UIM"/>
    <property type="match status" value="2"/>
</dbReference>
<dbReference type="GO" id="GO:0008270">
    <property type="term" value="F:zinc ion binding"/>
    <property type="evidence" value="ECO:0007669"/>
    <property type="project" value="UniProtKB-KW"/>
</dbReference>
<dbReference type="PROSITE" id="PS51039">
    <property type="entry name" value="ZF_AN1"/>
    <property type="match status" value="2"/>
</dbReference>
<dbReference type="SMART" id="SM00154">
    <property type="entry name" value="ZnF_AN1"/>
    <property type="match status" value="2"/>
</dbReference>
<feature type="domain" description="AN1-type" evidence="7">
    <location>
        <begin position="17"/>
        <end position="71"/>
    </location>
</feature>
<keyword evidence="4" id="KW-0862">Zinc</keyword>
<proteinExistence type="predicted"/>
<dbReference type="InterPro" id="IPR000058">
    <property type="entry name" value="Znf_AN1"/>
</dbReference>
<evidence type="ECO:0000313" key="8">
    <source>
        <dbReference type="EMBL" id="CAD7277882.1"/>
    </source>
</evidence>
<dbReference type="GO" id="GO:0045047">
    <property type="term" value="P:protein targeting to ER"/>
    <property type="evidence" value="ECO:0007669"/>
    <property type="project" value="TreeGrafter"/>
</dbReference>
<feature type="compositionally biased region" description="Basic and acidic residues" evidence="6">
    <location>
        <begin position="176"/>
        <end position="193"/>
    </location>
</feature>
<sequence length="324" mass="35192">MEFPHLGKHCSMMSCNRLGKSHCSVSARCVANFFLSSDFLPVKCDACGKVFCNDHYSYAAHDCSGALQRDVQVPVCPLCGIAVPVKRGEQPDIKVGEHIDNNCNSDVALSRKKVYANKCSMKGCKRKEMVPISCPDCGQNFCLSHRLGADHKCTRDLRGREPSASAYVENFCSSQDSDRRGNERSRIRSDRPSRRSSAGECPVVGAAAAISRASQPGRSQPKPTGARKPATEMRSRPGNPVAASAARFGSLQADMSEDEALARALQLSMQQPTPDAFEYLSNDQQISEDEMLARALSASEQDARRRGILANAPANNSNKNCTLS</sequence>
<evidence type="ECO:0000256" key="2">
    <source>
        <dbReference type="ARBA" id="ARBA00022737"/>
    </source>
</evidence>
<accession>A0A7R9BPP9</accession>
<evidence type="ECO:0000256" key="4">
    <source>
        <dbReference type="ARBA" id="ARBA00022833"/>
    </source>
</evidence>
<dbReference type="PROSITE" id="PS50330">
    <property type="entry name" value="UIM"/>
    <property type="match status" value="2"/>
</dbReference>
<dbReference type="InterPro" id="IPR003903">
    <property type="entry name" value="UIM_dom"/>
</dbReference>
<keyword evidence="1" id="KW-0479">Metal-binding</keyword>
<evidence type="ECO:0000313" key="9">
    <source>
        <dbReference type="Proteomes" id="UP000678499"/>
    </source>
</evidence>
<organism evidence="8">
    <name type="scientific">Notodromas monacha</name>
    <dbReference type="NCBI Taxonomy" id="399045"/>
    <lineage>
        <taxon>Eukaryota</taxon>
        <taxon>Metazoa</taxon>
        <taxon>Ecdysozoa</taxon>
        <taxon>Arthropoda</taxon>
        <taxon>Crustacea</taxon>
        <taxon>Oligostraca</taxon>
        <taxon>Ostracoda</taxon>
        <taxon>Podocopa</taxon>
        <taxon>Podocopida</taxon>
        <taxon>Cypridocopina</taxon>
        <taxon>Cypridoidea</taxon>
        <taxon>Cyprididae</taxon>
        <taxon>Notodromas</taxon>
    </lineage>
</organism>
<evidence type="ECO:0000256" key="1">
    <source>
        <dbReference type="ARBA" id="ARBA00022723"/>
    </source>
</evidence>
<dbReference type="InterPro" id="IPR035896">
    <property type="entry name" value="AN1-like_Znf"/>
</dbReference>
<dbReference type="AlphaFoldDB" id="A0A7R9BPP9"/>
<gene>
    <name evidence="8" type="ORF">NMOB1V02_LOCUS5602</name>
</gene>
<dbReference type="SUPFAM" id="SSF118310">
    <property type="entry name" value="AN1-like Zinc finger"/>
    <property type="match status" value="2"/>
</dbReference>
<protein>
    <recommendedName>
        <fullName evidence="7">AN1-type domain-containing protein</fullName>
    </recommendedName>
</protein>
<dbReference type="Pfam" id="PF01428">
    <property type="entry name" value="zf-AN1"/>
    <property type="match status" value="2"/>
</dbReference>
<dbReference type="Gene3D" id="4.10.1110.10">
    <property type="entry name" value="AN1-like Zinc finger"/>
    <property type="match status" value="2"/>
</dbReference>
<dbReference type="PANTHER" id="PTHR14677:SF20">
    <property type="entry name" value="ZINC FINGER AN1-TYPE CONTAINING 2A-RELATED"/>
    <property type="match status" value="1"/>
</dbReference>
<dbReference type="InterPro" id="IPR057357">
    <property type="entry name" value="Znf-C2H2_ZFAND2A/B"/>
</dbReference>
<dbReference type="EMBL" id="OA883085">
    <property type="protein sequence ID" value="CAD7277882.1"/>
    <property type="molecule type" value="Genomic_DNA"/>
</dbReference>
<dbReference type="GO" id="GO:0005783">
    <property type="term" value="C:endoplasmic reticulum"/>
    <property type="evidence" value="ECO:0007669"/>
    <property type="project" value="TreeGrafter"/>
</dbReference>
<evidence type="ECO:0000256" key="5">
    <source>
        <dbReference type="PROSITE-ProRule" id="PRU00449"/>
    </source>
</evidence>
<reference evidence="8" key="1">
    <citation type="submission" date="2020-11" db="EMBL/GenBank/DDBJ databases">
        <authorList>
            <person name="Tran Van P."/>
        </authorList>
    </citation>
    <scope>NUCLEOTIDE SEQUENCE</scope>
</reference>
<evidence type="ECO:0000259" key="7">
    <source>
        <dbReference type="PROSITE" id="PS51039"/>
    </source>
</evidence>
<dbReference type="Pfam" id="PF02809">
    <property type="entry name" value="UIM"/>
    <property type="match status" value="2"/>
</dbReference>
<keyword evidence="9" id="KW-1185">Reference proteome</keyword>
<dbReference type="PANTHER" id="PTHR14677">
    <property type="entry name" value="ARSENITE INDUCUBLE RNA ASSOCIATED PROTEIN AIP-1-RELATED"/>
    <property type="match status" value="1"/>
</dbReference>
<name>A0A7R9BPP9_9CRUS</name>
<dbReference type="EMBL" id="CAJPEX010001048">
    <property type="protein sequence ID" value="CAG0918034.1"/>
    <property type="molecule type" value="Genomic_DNA"/>
</dbReference>
<evidence type="ECO:0000256" key="3">
    <source>
        <dbReference type="ARBA" id="ARBA00022771"/>
    </source>
</evidence>